<gene>
    <name evidence="2" type="ORF">GCM10011534_33240</name>
</gene>
<protein>
    <recommendedName>
        <fullName evidence="4">Glucose dehydrogenase</fullName>
    </recommendedName>
</protein>
<feature type="transmembrane region" description="Helical" evidence="1">
    <location>
        <begin position="15"/>
        <end position="39"/>
    </location>
</feature>
<name>A0A917T2U3_9RHOB</name>
<sequence>MVTGTENHSPHRRNYAVMTLGWICVLLGLAILAGGVWLILLGGSWYYAPAGLGLMLTGLMLNWHRMDAVWIYGLTWLGTAIWAYWEVGTDWWAQLPRMLAPTLILILVLICIPALRRR</sequence>
<organism evidence="2 3">
    <name type="scientific">Pseudooceanicola nanhaiensis</name>
    <dbReference type="NCBI Taxonomy" id="375761"/>
    <lineage>
        <taxon>Bacteria</taxon>
        <taxon>Pseudomonadati</taxon>
        <taxon>Pseudomonadota</taxon>
        <taxon>Alphaproteobacteria</taxon>
        <taxon>Rhodobacterales</taxon>
        <taxon>Paracoccaceae</taxon>
        <taxon>Pseudooceanicola</taxon>
    </lineage>
</organism>
<dbReference type="RefSeq" id="WP_028286906.1">
    <property type="nucleotide sequence ID" value="NZ_JAYMDU010000002.1"/>
</dbReference>
<feature type="transmembrane region" description="Helical" evidence="1">
    <location>
        <begin position="45"/>
        <end position="61"/>
    </location>
</feature>
<keyword evidence="1" id="KW-0812">Transmembrane</keyword>
<accession>A0A917T2U3</accession>
<keyword evidence="1" id="KW-1133">Transmembrane helix</keyword>
<feature type="transmembrane region" description="Helical" evidence="1">
    <location>
        <begin position="68"/>
        <end position="85"/>
    </location>
</feature>
<proteinExistence type="predicted"/>
<evidence type="ECO:0008006" key="4">
    <source>
        <dbReference type="Google" id="ProtNLM"/>
    </source>
</evidence>
<dbReference type="EMBL" id="BMLF01000002">
    <property type="protein sequence ID" value="GGM08565.1"/>
    <property type="molecule type" value="Genomic_DNA"/>
</dbReference>
<dbReference type="AlphaFoldDB" id="A0A917T2U3"/>
<feature type="transmembrane region" description="Helical" evidence="1">
    <location>
        <begin position="97"/>
        <end position="115"/>
    </location>
</feature>
<keyword evidence="3" id="KW-1185">Reference proteome</keyword>
<comment type="caution">
    <text evidence="2">The sequence shown here is derived from an EMBL/GenBank/DDBJ whole genome shotgun (WGS) entry which is preliminary data.</text>
</comment>
<evidence type="ECO:0000256" key="1">
    <source>
        <dbReference type="SAM" id="Phobius"/>
    </source>
</evidence>
<evidence type="ECO:0000313" key="2">
    <source>
        <dbReference type="EMBL" id="GGM08565.1"/>
    </source>
</evidence>
<dbReference type="Proteomes" id="UP000649829">
    <property type="component" value="Unassembled WGS sequence"/>
</dbReference>
<reference evidence="2" key="1">
    <citation type="journal article" date="2014" name="Int. J. Syst. Evol. Microbiol.">
        <title>Complete genome sequence of Corynebacterium casei LMG S-19264T (=DSM 44701T), isolated from a smear-ripened cheese.</title>
        <authorList>
            <consortium name="US DOE Joint Genome Institute (JGI-PGF)"/>
            <person name="Walter F."/>
            <person name="Albersmeier A."/>
            <person name="Kalinowski J."/>
            <person name="Ruckert C."/>
        </authorList>
    </citation>
    <scope>NUCLEOTIDE SEQUENCE</scope>
    <source>
        <strain evidence="2">CGMCC 1.6293</strain>
    </source>
</reference>
<keyword evidence="1" id="KW-0472">Membrane</keyword>
<evidence type="ECO:0000313" key="3">
    <source>
        <dbReference type="Proteomes" id="UP000649829"/>
    </source>
</evidence>
<reference evidence="2" key="2">
    <citation type="submission" date="2020-09" db="EMBL/GenBank/DDBJ databases">
        <authorList>
            <person name="Sun Q."/>
            <person name="Zhou Y."/>
        </authorList>
    </citation>
    <scope>NUCLEOTIDE SEQUENCE</scope>
    <source>
        <strain evidence="2">CGMCC 1.6293</strain>
    </source>
</reference>